<gene>
    <name evidence="2" type="ORF">DSM104635_01596</name>
</gene>
<dbReference type="KEGG" id="tsv:DSM104635_01596"/>
<dbReference type="EMBL" id="CP047045">
    <property type="protein sequence ID" value="QGZ94766.1"/>
    <property type="molecule type" value="Genomic_DNA"/>
</dbReference>
<dbReference type="Gene3D" id="3.10.490.10">
    <property type="entry name" value="Gamma-glutamyl cyclotransferase-like"/>
    <property type="match status" value="1"/>
</dbReference>
<dbReference type="CDD" id="cd06661">
    <property type="entry name" value="GGCT_like"/>
    <property type="match status" value="1"/>
</dbReference>
<dbReference type="AlphaFoldDB" id="A0A6I6MN81"/>
<dbReference type="InterPro" id="IPR009288">
    <property type="entry name" value="AIG2-like_dom"/>
</dbReference>
<feature type="domain" description="Gamma-glutamylcyclotransferase AIG2-like" evidence="1">
    <location>
        <begin position="8"/>
        <end position="113"/>
    </location>
</feature>
<accession>A0A6I6MN81</accession>
<sequence length="115" mass="12680">MSEASERLFSYGTLQLPEVQRATFGRLLDGAADALVGFKKELVEITDPDVLAKSGERFHPIVVRSEYPADRVPGTVFAITPTELAAADSYEVSDYKRVDAELASGLRAWVYVKRS</sequence>
<evidence type="ECO:0000313" key="2">
    <source>
        <dbReference type="EMBL" id="QGZ94766.1"/>
    </source>
</evidence>
<organism evidence="2 3">
    <name type="scientific">Terricaulis silvestris</name>
    <dbReference type="NCBI Taxonomy" id="2686094"/>
    <lineage>
        <taxon>Bacteria</taxon>
        <taxon>Pseudomonadati</taxon>
        <taxon>Pseudomonadota</taxon>
        <taxon>Alphaproteobacteria</taxon>
        <taxon>Caulobacterales</taxon>
        <taxon>Caulobacteraceae</taxon>
        <taxon>Terricaulis</taxon>
    </lineage>
</organism>
<dbReference type="InterPro" id="IPR036568">
    <property type="entry name" value="GGCT-like_sf"/>
</dbReference>
<proteinExistence type="predicted"/>
<keyword evidence="3" id="KW-1185">Reference proteome</keyword>
<dbReference type="Pfam" id="PF06094">
    <property type="entry name" value="GGACT"/>
    <property type="match status" value="1"/>
</dbReference>
<dbReference type="InterPro" id="IPR013024">
    <property type="entry name" value="GGCT-like"/>
</dbReference>
<dbReference type="Proteomes" id="UP000431269">
    <property type="component" value="Chromosome"/>
</dbReference>
<reference evidence="3" key="1">
    <citation type="submission" date="2019-12" db="EMBL/GenBank/DDBJ databases">
        <title>Complete genome of Terracaulis silvestris 0127_4.</title>
        <authorList>
            <person name="Vieira S."/>
            <person name="Riedel T."/>
            <person name="Sproer C."/>
            <person name="Pascual J."/>
            <person name="Boedeker C."/>
            <person name="Overmann J."/>
        </authorList>
    </citation>
    <scope>NUCLEOTIDE SEQUENCE [LARGE SCALE GENOMIC DNA]</scope>
    <source>
        <strain evidence="3">0127_4</strain>
    </source>
</reference>
<dbReference type="SUPFAM" id="SSF110857">
    <property type="entry name" value="Gamma-glutamyl cyclotransferase-like"/>
    <property type="match status" value="1"/>
</dbReference>
<evidence type="ECO:0000259" key="1">
    <source>
        <dbReference type="Pfam" id="PF06094"/>
    </source>
</evidence>
<name>A0A6I6MN81_9CAUL</name>
<protein>
    <submittedName>
        <fullName evidence="2">AIG2-like family protein</fullName>
    </submittedName>
</protein>
<dbReference type="RefSeq" id="WP_158765679.1">
    <property type="nucleotide sequence ID" value="NZ_CP047045.1"/>
</dbReference>
<evidence type="ECO:0000313" key="3">
    <source>
        <dbReference type="Proteomes" id="UP000431269"/>
    </source>
</evidence>